<dbReference type="EMBL" id="BOMV01000002">
    <property type="protein sequence ID" value="GIE92852.1"/>
    <property type="molecule type" value="Genomic_DNA"/>
</dbReference>
<sequence>MTSTVTTVADLAADTAAAVTVLSAAEQEELIRTHMPLVGHLVRDMLTRIPNHIHRDDLTSAGLHALVTAARGWDPDRGIPFHRFASTRIRGAILDELRSLDWATRSVRTKARATDTTRQHLTTTLGRTPTADELAQALGTTTGDLQQTDTDVQRATVLSLQGFTTSSADDLVTEKNPGPEDMLIRREQIGYLHHAIESLPERLQTVITEYFLHERPMADIAADLGVTESRISQLRAEALSLLKDGLNTHLNPELAPVPDNPESITARRRQNYYANIATTTSMHGRLAMTNANGHTAYGVGAMRPTAAAA</sequence>
<dbReference type="GO" id="GO:0006352">
    <property type="term" value="P:DNA-templated transcription initiation"/>
    <property type="evidence" value="ECO:0007669"/>
    <property type="project" value="InterPro"/>
</dbReference>
<evidence type="ECO:0000256" key="3">
    <source>
        <dbReference type="ARBA" id="ARBA00023125"/>
    </source>
</evidence>
<accession>A0A919JT32</accession>
<dbReference type="GO" id="GO:0003899">
    <property type="term" value="F:DNA-directed RNA polymerase activity"/>
    <property type="evidence" value="ECO:0007669"/>
    <property type="project" value="InterPro"/>
</dbReference>
<dbReference type="SUPFAM" id="SSF88946">
    <property type="entry name" value="Sigma2 domain of RNA polymerase sigma factors"/>
    <property type="match status" value="1"/>
</dbReference>
<feature type="domain" description="RNA polymerase sigma-70 region 4" evidence="7">
    <location>
        <begin position="195"/>
        <end position="243"/>
    </location>
</feature>
<keyword evidence="1" id="KW-0805">Transcription regulation</keyword>
<dbReference type="InterPro" id="IPR013324">
    <property type="entry name" value="RNA_pol_sigma_r3/r4-like"/>
</dbReference>
<evidence type="ECO:0008006" key="10">
    <source>
        <dbReference type="Google" id="ProtNLM"/>
    </source>
</evidence>
<organism evidence="8 9">
    <name type="scientific">Paractinoplanes rishiriensis</name>
    <dbReference type="NCBI Taxonomy" id="1050105"/>
    <lineage>
        <taxon>Bacteria</taxon>
        <taxon>Bacillati</taxon>
        <taxon>Actinomycetota</taxon>
        <taxon>Actinomycetes</taxon>
        <taxon>Micromonosporales</taxon>
        <taxon>Micromonosporaceae</taxon>
        <taxon>Paractinoplanes</taxon>
    </lineage>
</organism>
<evidence type="ECO:0000259" key="5">
    <source>
        <dbReference type="Pfam" id="PF04539"/>
    </source>
</evidence>
<evidence type="ECO:0000256" key="1">
    <source>
        <dbReference type="ARBA" id="ARBA00023015"/>
    </source>
</evidence>
<dbReference type="AlphaFoldDB" id="A0A919JT32"/>
<feature type="domain" description="RNA polymerase sigma-70 region 2" evidence="6">
    <location>
        <begin position="30"/>
        <end position="102"/>
    </location>
</feature>
<evidence type="ECO:0000256" key="2">
    <source>
        <dbReference type="ARBA" id="ARBA00023082"/>
    </source>
</evidence>
<name>A0A919JT32_9ACTN</name>
<keyword evidence="2" id="KW-0731">Sigma factor</keyword>
<keyword evidence="9" id="KW-1185">Reference proteome</keyword>
<dbReference type="NCBIfam" id="TIGR02479">
    <property type="entry name" value="FliA_WhiG"/>
    <property type="match status" value="1"/>
</dbReference>
<evidence type="ECO:0000259" key="7">
    <source>
        <dbReference type="Pfam" id="PF04545"/>
    </source>
</evidence>
<comment type="caution">
    <text evidence="8">The sequence shown here is derived from an EMBL/GenBank/DDBJ whole genome shotgun (WGS) entry which is preliminary data.</text>
</comment>
<dbReference type="RefSeq" id="WP_203778707.1">
    <property type="nucleotide sequence ID" value="NZ_BOMV01000002.1"/>
</dbReference>
<dbReference type="Pfam" id="PF04539">
    <property type="entry name" value="Sigma70_r3"/>
    <property type="match status" value="1"/>
</dbReference>
<dbReference type="Gene3D" id="1.10.1740.10">
    <property type="match status" value="1"/>
</dbReference>
<dbReference type="InterPro" id="IPR007627">
    <property type="entry name" value="RNA_pol_sigma70_r2"/>
</dbReference>
<dbReference type="InterPro" id="IPR014284">
    <property type="entry name" value="RNA_pol_sigma-70_dom"/>
</dbReference>
<dbReference type="CDD" id="cd06171">
    <property type="entry name" value="Sigma70_r4"/>
    <property type="match status" value="1"/>
</dbReference>
<evidence type="ECO:0000313" key="9">
    <source>
        <dbReference type="Proteomes" id="UP000636960"/>
    </source>
</evidence>
<dbReference type="InterPro" id="IPR007630">
    <property type="entry name" value="RNA_pol_sigma70_r4"/>
</dbReference>
<proteinExistence type="predicted"/>
<dbReference type="Proteomes" id="UP000636960">
    <property type="component" value="Unassembled WGS sequence"/>
</dbReference>
<dbReference type="PANTHER" id="PTHR30385">
    <property type="entry name" value="SIGMA FACTOR F FLAGELLAR"/>
    <property type="match status" value="1"/>
</dbReference>
<dbReference type="Pfam" id="PF04542">
    <property type="entry name" value="Sigma70_r2"/>
    <property type="match status" value="1"/>
</dbReference>
<dbReference type="InterPro" id="IPR007624">
    <property type="entry name" value="RNA_pol_sigma70_r3"/>
</dbReference>
<dbReference type="PANTHER" id="PTHR30385:SF7">
    <property type="entry name" value="RNA POLYMERASE SIGMA FACTOR FLIA"/>
    <property type="match status" value="1"/>
</dbReference>
<dbReference type="InterPro" id="IPR012845">
    <property type="entry name" value="RNA_pol_sigma_FliA_WhiG"/>
</dbReference>
<dbReference type="Gene3D" id="1.20.140.160">
    <property type="match status" value="1"/>
</dbReference>
<protein>
    <recommendedName>
        <fullName evidence="10">RNA polymerase sigma factor rpoD</fullName>
    </recommendedName>
</protein>
<evidence type="ECO:0000256" key="4">
    <source>
        <dbReference type="ARBA" id="ARBA00023163"/>
    </source>
</evidence>
<dbReference type="NCBIfam" id="TIGR02937">
    <property type="entry name" value="sigma70-ECF"/>
    <property type="match status" value="1"/>
</dbReference>
<feature type="domain" description="RNA polymerase sigma-70 region 3" evidence="5">
    <location>
        <begin position="118"/>
        <end position="182"/>
    </location>
</feature>
<keyword evidence="3" id="KW-0238">DNA-binding</keyword>
<evidence type="ECO:0000313" key="8">
    <source>
        <dbReference type="EMBL" id="GIE92852.1"/>
    </source>
</evidence>
<dbReference type="GO" id="GO:0003677">
    <property type="term" value="F:DNA binding"/>
    <property type="evidence" value="ECO:0007669"/>
    <property type="project" value="UniProtKB-KW"/>
</dbReference>
<dbReference type="SUPFAM" id="SSF88659">
    <property type="entry name" value="Sigma3 and sigma4 domains of RNA polymerase sigma factors"/>
    <property type="match status" value="2"/>
</dbReference>
<evidence type="ECO:0000259" key="6">
    <source>
        <dbReference type="Pfam" id="PF04542"/>
    </source>
</evidence>
<dbReference type="InterPro" id="IPR013325">
    <property type="entry name" value="RNA_pol_sigma_r2"/>
</dbReference>
<dbReference type="GO" id="GO:0016987">
    <property type="term" value="F:sigma factor activity"/>
    <property type="evidence" value="ECO:0007669"/>
    <property type="project" value="UniProtKB-KW"/>
</dbReference>
<gene>
    <name evidence="8" type="ORF">Ari01nite_03170</name>
</gene>
<keyword evidence="4" id="KW-0804">Transcription</keyword>
<dbReference type="Pfam" id="PF04545">
    <property type="entry name" value="Sigma70_r4"/>
    <property type="match status" value="1"/>
</dbReference>
<reference evidence="8" key="1">
    <citation type="submission" date="2021-01" db="EMBL/GenBank/DDBJ databases">
        <title>Whole genome shotgun sequence of Actinoplanes rishiriensis NBRC 108556.</title>
        <authorList>
            <person name="Komaki H."/>
            <person name="Tamura T."/>
        </authorList>
    </citation>
    <scope>NUCLEOTIDE SEQUENCE</scope>
    <source>
        <strain evidence="8">NBRC 108556</strain>
    </source>
</reference>